<evidence type="ECO:0008006" key="9">
    <source>
        <dbReference type="Google" id="ProtNLM"/>
    </source>
</evidence>
<dbReference type="Gene3D" id="2.60.40.790">
    <property type="match status" value="1"/>
</dbReference>
<evidence type="ECO:0000313" key="8">
    <source>
        <dbReference type="Proteomes" id="UP000639338"/>
    </source>
</evidence>
<evidence type="ECO:0000259" key="6">
    <source>
        <dbReference type="PROSITE" id="PS51401"/>
    </source>
</evidence>
<evidence type="ECO:0000259" key="5">
    <source>
        <dbReference type="PROSITE" id="PS51203"/>
    </source>
</evidence>
<dbReference type="PANTHER" id="PTHR46983:SF3">
    <property type="entry name" value="CHPADIPLOID STATE MAINTENANCE PROTEIN CHPA"/>
    <property type="match status" value="1"/>
</dbReference>
<dbReference type="PROSITE" id="PS51401">
    <property type="entry name" value="CHORD"/>
    <property type="match status" value="2"/>
</dbReference>
<dbReference type="Proteomes" id="UP000639338">
    <property type="component" value="Unassembled WGS sequence"/>
</dbReference>
<name>A0A835CT12_APHGI</name>
<dbReference type="AlphaFoldDB" id="A0A835CT12"/>
<keyword evidence="2" id="KW-0677">Repeat</keyword>
<dbReference type="Pfam" id="PF04968">
    <property type="entry name" value="CHORD"/>
    <property type="match status" value="2"/>
</dbReference>
<dbReference type="OrthoDB" id="10261079at2759"/>
<dbReference type="CDD" id="cd06488">
    <property type="entry name" value="p23_melusin_like"/>
    <property type="match status" value="1"/>
</dbReference>
<accession>A0A835CT12</accession>
<feature type="domain" description="CS" evidence="5">
    <location>
        <begin position="221"/>
        <end position="311"/>
    </location>
</feature>
<keyword evidence="8" id="KW-1185">Reference proteome</keyword>
<dbReference type="InterPro" id="IPR007052">
    <property type="entry name" value="CS_dom"/>
</dbReference>
<dbReference type="InterPro" id="IPR007051">
    <property type="entry name" value="CHORD_dom"/>
</dbReference>
<dbReference type="Gene3D" id="4.10.1130.20">
    <property type="match status" value="2"/>
</dbReference>
<evidence type="ECO:0000256" key="2">
    <source>
        <dbReference type="ARBA" id="ARBA00022737"/>
    </source>
</evidence>
<dbReference type="InterPro" id="IPR008978">
    <property type="entry name" value="HSP20-like_chaperone"/>
</dbReference>
<organism evidence="7 8">
    <name type="scientific">Aphidius gifuensis</name>
    <name type="common">Parasitoid wasp</name>
    <dbReference type="NCBI Taxonomy" id="684658"/>
    <lineage>
        <taxon>Eukaryota</taxon>
        <taxon>Metazoa</taxon>
        <taxon>Ecdysozoa</taxon>
        <taxon>Arthropoda</taxon>
        <taxon>Hexapoda</taxon>
        <taxon>Insecta</taxon>
        <taxon>Pterygota</taxon>
        <taxon>Neoptera</taxon>
        <taxon>Endopterygota</taxon>
        <taxon>Hymenoptera</taxon>
        <taxon>Apocrita</taxon>
        <taxon>Ichneumonoidea</taxon>
        <taxon>Braconidae</taxon>
        <taxon>Aphidiinae</taxon>
        <taxon>Aphidius</taxon>
    </lineage>
</organism>
<evidence type="ECO:0000256" key="1">
    <source>
        <dbReference type="ARBA" id="ARBA00022723"/>
    </source>
</evidence>
<dbReference type="Pfam" id="PF04969">
    <property type="entry name" value="CS"/>
    <property type="match status" value="1"/>
</dbReference>
<dbReference type="PROSITE" id="PS51203">
    <property type="entry name" value="CS"/>
    <property type="match status" value="1"/>
</dbReference>
<protein>
    <recommendedName>
        <fullName evidence="9">Cysteine and histidine-rich domain-containing protein</fullName>
    </recommendedName>
</protein>
<proteinExistence type="predicted"/>
<evidence type="ECO:0000256" key="3">
    <source>
        <dbReference type="ARBA" id="ARBA00022833"/>
    </source>
</evidence>
<evidence type="ECO:0000256" key="4">
    <source>
        <dbReference type="SAM" id="MobiDB-lite"/>
    </source>
</evidence>
<dbReference type="SUPFAM" id="SSF49764">
    <property type="entry name" value="HSP20-like chaperones"/>
    <property type="match status" value="1"/>
</dbReference>
<reference evidence="7 8" key="1">
    <citation type="submission" date="2020-08" db="EMBL/GenBank/DDBJ databases">
        <title>Aphidius gifuensis genome sequencing and assembly.</title>
        <authorList>
            <person name="Du Z."/>
        </authorList>
    </citation>
    <scope>NUCLEOTIDE SEQUENCE [LARGE SCALE GENOMIC DNA]</scope>
    <source>
        <strain evidence="7">YNYX2018</strain>
        <tissue evidence="7">Adults</tissue>
    </source>
</reference>
<gene>
    <name evidence="7" type="ORF">HCN44_005137</name>
</gene>
<feature type="region of interest" description="Disordered" evidence="4">
    <location>
        <begin position="307"/>
        <end position="348"/>
    </location>
</feature>
<sequence>MTGVVDNSLLTCYNKGCGQQFNPNDNKNDSCAHHPGAPIFHDAYKSWSCCKKRCIDFTEFLNIKGCTKSFHSNEKPPEPEKPIVDKTKVDEVIEYRAPTSNFVGLKRPSFDTEQTIITPTVSTTLLEQIKTLTANKPDTCDSTIIKIGESCKNKSCNGTYKNSESDNEICIYHPGVPIFHEGLKYWSCCPKKKTTDFSVFLALPGCTNGKHVWIVKNNEKKIECRMDWHQTGSHVVVAIYAKKYQPSKSSIKLNPIRLTIGLFFLEENSSYDLDLELRGVVDIANSSVSMLPTKVEIKMKKAEPGTWSSLDIPKLKSEQENDQSNDKINNEMNDDVNDRVDAVDLSDL</sequence>
<keyword evidence="3" id="KW-0862">Zinc</keyword>
<dbReference type="GO" id="GO:0046872">
    <property type="term" value="F:metal ion binding"/>
    <property type="evidence" value="ECO:0007669"/>
    <property type="project" value="UniProtKB-KW"/>
</dbReference>
<dbReference type="EMBL" id="JACMRX010000003">
    <property type="protein sequence ID" value="KAF7992793.1"/>
    <property type="molecule type" value="Genomic_DNA"/>
</dbReference>
<feature type="domain" description="CHORD" evidence="6">
    <location>
        <begin position="151"/>
        <end position="211"/>
    </location>
</feature>
<dbReference type="PANTHER" id="PTHR46983">
    <property type="entry name" value="CYSTEINE AND HISTIDINE-RICH DOMAIN-CONTAINING PROTEIN 1"/>
    <property type="match status" value="1"/>
</dbReference>
<comment type="caution">
    <text evidence="7">The sequence shown here is derived from an EMBL/GenBank/DDBJ whole genome shotgun (WGS) entry which is preliminary data.</text>
</comment>
<keyword evidence="1" id="KW-0479">Metal-binding</keyword>
<evidence type="ECO:0000313" key="7">
    <source>
        <dbReference type="EMBL" id="KAF7992793.1"/>
    </source>
</evidence>
<feature type="domain" description="CHORD" evidence="6">
    <location>
        <begin position="12"/>
        <end position="71"/>
    </location>
</feature>
<feature type="compositionally biased region" description="Basic and acidic residues" evidence="4">
    <location>
        <begin position="313"/>
        <end position="329"/>
    </location>
</feature>
<dbReference type="InterPro" id="IPR039790">
    <property type="entry name" value="CHRD1"/>
</dbReference>